<keyword evidence="2" id="KW-1185">Reference proteome</keyword>
<gene>
    <name evidence="1" type="ORF">QE152_g40378</name>
</gene>
<proteinExistence type="predicted"/>
<organism evidence="1 2">
    <name type="scientific">Popillia japonica</name>
    <name type="common">Japanese beetle</name>
    <dbReference type="NCBI Taxonomy" id="7064"/>
    <lineage>
        <taxon>Eukaryota</taxon>
        <taxon>Metazoa</taxon>
        <taxon>Ecdysozoa</taxon>
        <taxon>Arthropoda</taxon>
        <taxon>Hexapoda</taxon>
        <taxon>Insecta</taxon>
        <taxon>Pterygota</taxon>
        <taxon>Neoptera</taxon>
        <taxon>Endopterygota</taxon>
        <taxon>Coleoptera</taxon>
        <taxon>Polyphaga</taxon>
        <taxon>Scarabaeiformia</taxon>
        <taxon>Scarabaeidae</taxon>
        <taxon>Rutelinae</taxon>
        <taxon>Popillia</taxon>
    </lineage>
</organism>
<sequence length="81" mass="9522">MKHLQMNRETRWRNYLTDKELQDAINNLSGSEDGLDLSGNEDERNRDFVFEDSSSEEDEEVTSNEITKKITKINNENDIQQ</sequence>
<reference evidence="1 2" key="1">
    <citation type="journal article" date="2024" name="BMC Genomics">
        <title>De novo assembly and annotation of Popillia japonica's genome with initial clues to its potential as an invasive pest.</title>
        <authorList>
            <person name="Cucini C."/>
            <person name="Boschi S."/>
            <person name="Funari R."/>
            <person name="Cardaioli E."/>
            <person name="Iannotti N."/>
            <person name="Marturano G."/>
            <person name="Paoli F."/>
            <person name="Bruttini M."/>
            <person name="Carapelli A."/>
            <person name="Frati F."/>
            <person name="Nardi F."/>
        </authorList>
    </citation>
    <scope>NUCLEOTIDE SEQUENCE [LARGE SCALE GENOMIC DNA]</scope>
    <source>
        <strain evidence="1">DMR45628</strain>
    </source>
</reference>
<protein>
    <submittedName>
        <fullName evidence="1">Uncharacterized protein</fullName>
    </submittedName>
</protein>
<comment type="caution">
    <text evidence="1">The sequence shown here is derived from an EMBL/GenBank/DDBJ whole genome shotgun (WGS) entry which is preliminary data.</text>
</comment>
<dbReference type="EMBL" id="JASPKY010001132">
    <property type="protein sequence ID" value="KAK9678992.1"/>
    <property type="molecule type" value="Genomic_DNA"/>
</dbReference>
<evidence type="ECO:0000313" key="1">
    <source>
        <dbReference type="EMBL" id="KAK9678992.1"/>
    </source>
</evidence>
<name>A0AAW1HR97_POPJA</name>
<evidence type="ECO:0000313" key="2">
    <source>
        <dbReference type="Proteomes" id="UP001458880"/>
    </source>
</evidence>
<dbReference type="Proteomes" id="UP001458880">
    <property type="component" value="Unassembled WGS sequence"/>
</dbReference>
<accession>A0AAW1HR97</accession>
<dbReference type="AlphaFoldDB" id="A0AAW1HR97"/>